<dbReference type="EMBL" id="GGEC01059024">
    <property type="protein sequence ID" value="MBX39508.1"/>
    <property type="molecule type" value="Transcribed_RNA"/>
</dbReference>
<protein>
    <submittedName>
        <fullName evidence="1">Uncharacterized protein</fullName>
    </submittedName>
</protein>
<proteinExistence type="predicted"/>
<sequence>MEGKKQSNGRGFKGYVNASFSFLF</sequence>
<evidence type="ECO:0000313" key="1">
    <source>
        <dbReference type="EMBL" id="MBX39508.1"/>
    </source>
</evidence>
<organism evidence="1">
    <name type="scientific">Rhizophora mucronata</name>
    <name type="common">Asiatic mangrove</name>
    <dbReference type="NCBI Taxonomy" id="61149"/>
    <lineage>
        <taxon>Eukaryota</taxon>
        <taxon>Viridiplantae</taxon>
        <taxon>Streptophyta</taxon>
        <taxon>Embryophyta</taxon>
        <taxon>Tracheophyta</taxon>
        <taxon>Spermatophyta</taxon>
        <taxon>Magnoliopsida</taxon>
        <taxon>eudicotyledons</taxon>
        <taxon>Gunneridae</taxon>
        <taxon>Pentapetalae</taxon>
        <taxon>rosids</taxon>
        <taxon>fabids</taxon>
        <taxon>Malpighiales</taxon>
        <taxon>Rhizophoraceae</taxon>
        <taxon>Rhizophora</taxon>
    </lineage>
</organism>
<dbReference type="AlphaFoldDB" id="A0A2P2NAL4"/>
<reference evidence="1" key="1">
    <citation type="submission" date="2018-02" db="EMBL/GenBank/DDBJ databases">
        <title>Rhizophora mucronata_Transcriptome.</title>
        <authorList>
            <person name="Meera S.P."/>
            <person name="Sreeshan A."/>
            <person name="Augustine A."/>
        </authorList>
    </citation>
    <scope>NUCLEOTIDE SEQUENCE</scope>
    <source>
        <tissue evidence="1">Leaf</tissue>
    </source>
</reference>
<name>A0A2P2NAL4_RHIMU</name>
<accession>A0A2P2NAL4</accession>